<evidence type="ECO:0000256" key="2">
    <source>
        <dbReference type="ARBA" id="ARBA00022475"/>
    </source>
</evidence>
<dbReference type="GO" id="GO:0009506">
    <property type="term" value="C:plasmodesma"/>
    <property type="evidence" value="ECO:0007669"/>
    <property type="project" value="UniProtKB-ARBA"/>
</dbReference>
<dbReference type="AlphaFoldDB" id="A0A0B2P7P7"/>
<dbReference type="GO" id="GO:0005886">
    <property type="term" value="C:plasma membrane"/>
    <property type="evidence" value="ECO:0007669"/>
    <property type="project" value="UniProtKB-SubCell"/>
</dbReference>
<gene>
    <name evidence="13" type="ORF">glysoja_031144</name>
</gene>
<comment type="subcellular location">
    <subcellularLocation>
        <location evidence="1">Cell membrane</location>
        <topology evidence="1">Lipid-anchor</topology>
        <topology evidence="1">GPI-anchor</topology>
    </subcellularLocation>
</comment>
<evidence type="ECO:0000256" key="3">
    <source>
        <dbReference type="ARBA" id="ARBA00022622"/>
    </source>
</evidence>
<evidence type="ECO:0000256" key="8">
    <source>
        <dbReference type="ARBA" id="ARBA00023288"/>
    </source>
</evidence>
<keyword evidence="5 10" id="KW-0472">Membrane</keyword>
<dbReference type="Pfam" id="PF07983">
    <property type="entry name" value="X8"/>
    <property type="match status" value="1"/>
</dbReference>
<feature type="domain" description="X8" evidence="12">
    <location>
        <begin position="20"/>
        <end position="105"/>
    </location>
</feature>
<dbReference type="GO" id="GO:0004673">
    <property type="term" value="F:protein histidine kinase activity"/>
    <property type="evidence" value="ECO:0007669"/>
    <property type="project" value="UniProtKB-EC"/>
</dbReference>
<keyword evidence="2" id="KW-1003">Cell membrane</keyword>
<dbReference type="InterPro" id="IPR012946">
    <property type="entry name" value="X8"/>
</dbReference>
<evidence type="ECO:0000256" key="6">
    <source>
        <dbReference type="ARBA" id="ARBA00023157"/>
    </source>
</evidence>
<keyword evidence="6" id="KW-1015">Disulfide bond</keyword>
<dbReference type="InterPro" id="IPR044788">
    <property type="entry name" value="X8_dom_prot"/>
</dbReference>
<keyword evidence="8" id="KW-0449">Lipoprotein</keyword>
<feature type="transmembrane region" description="Helical" evidence="10">
    <location>
        <begin position="199"/>
        <end position="215"/>
    </location>
</feature>
<evidence type="ECO:0000256" key="4">
    <source>
        <dbReference type="ARBA" id="ARBA00022729"/>
    </source>
</evidence>
<dbReference type="PANTHER" id="PTHR31044">
    <property type="entry name" value="BETA-1,3 GLUCANASE"/>
    <property type="match status" value="1"/>
</dbReference>
<feature type="chain" id="PRO_5002092788" evidence="11">
    <location>
        <begin position="20"/>
        <end position="217"/>
    </location>
</feature>
<dbReference type="PANTHER" id="PTHR31044:SF60">
    <property type="entry name" value="PLASMODESMATA CALLOSE-BINDING PROTEIN 4"/>
    <property type="match status" value="1"/>
</dbReference>
<evidence type="ECO:0000256" key="5">
    <source>
        <dbReference type="ARBA" id="ARBA00023136"/>
    </source>
</evidence>
<keyword evidence="10" id="KW-1133">Transmembrane helix</keyword>
<accession>A0A0B2P7P7</accession>
<keyword evidence="10" id="KW-0812">Transmembrane</keyword>
<dbReference type="GO" id="GO:0098552">
    <property type="term" value="C:side of membrane"/>
    <property type="evidence" value="ECO:0007669"/>
    <property type="project" value="UniProtKB-KW"/>
</dbReference>
<keyword evidence="7" id="KW-0325">Glycoprotein</keyword>
<dbReference type="SMART" id="SM00768">
    <property type="entry name" value="X8"/>
    <property type="match status" value="1"/>
</dbReference>
<dbReference type="EMBL" id="KN669767">
    <property type="protein sequence ID" value="KHN03647.1"/>
    <property type="molecule type" value="Genomic_DNA"/>
</dbReference>
<keyword evidence="3" id="KW-0336">GPI-anchor</keyword>
<evidence type="ECO:0000256" key="7">
    <source>
        <dbReference type="ARBA" id="ARBA00023180"/>
    </source>
</evidence>
<reference evidence="13" key="1">
    <citation type="submission" date="2014-07" db="EMBL/GenBank/DDBJ databases">
        <title>Identification of a novel salt tolerance gene in wild soybean by whole-genome sequencing.</title>
        <authorList>
            <person name="Lam H.-M."/>
            <person name="Qi X."/>
            <person name="Li M.-W."/>
            <person name="Liu X."/>
            <person name="Xie M."/>
            <person name="Ni M."/>
            <person name="Xu X."/>
        </authorList>
    </citation>
    <scope>NUCLEOTIDE SEQUENCE [LARGE SCALE GENOMIC DNA]</scope>
    <source>
        <tissue evidence="13">Root</tissue>
    </source>
</reference>
<keyword evidence="13" id="KW-0808">Transferase</keyword>
<name>A0A0B2P7P7_GLYSO</name>
<dbReference type="Proteomes" id="UP000053555">
    <property type="component" value="Unassembled WGS sequence"/>
</dbReference>
<dbReference type="Gene3D" id="1.20.58.1040">
    <property type="match status" value="1"/>
</dbReference>
<evidence type="ECO:0000256" key="9">
    <source>
        <dbReference type="SAM" id="MobiDB-lite"/>
    </source>
</evidence>
<proteinExistence type="predicted"/>
<evidence type="ECO:0000256" key="11">
    <source>
        <dbReference type="SAM" id="SignalP"/>
    </source>
</evidence>
<protein>
    <submittedName>
        <fullName evidence="13">Glucan endo-1,3-beta-glucosidase-like protein</fullName>
        <ecNumber evidence="13">2.7.13.3</ecNumber>
    </submittedName>
</protein>
<evidence type="ECO:0000313" key="13">
    <source>
        <dbReference type="EMBL" id="KHN03647.1"/>
    </source>
</evidence>
<feature type="signal peptide" evidence="11">
    <location>
        <begin position="1"/>
        <end position="19"/>
    </location>
</feature>
<sequence length="217" mass="21863">MALLMYFVLFLALAGHSSALYCVCKDGVGDQALQKAIDYACGAGADCTPILQNGACFQPNTVKDHCNYAVNSYFQRKGQAQGSCDFSGAATPSQTPPTAASTCVYPSSPSNAGTGTTATPTTTTPTTGTPPTTLTPTTPTTTTPGTTTGTSPTTGTGTGTGTGTTIGNPNVFGMSPTSSTGTGGGFNDSNKGVVHLQDTSMLLVSLVLTLLLVLLRV</sequence>
<feature type="compositionally biased region" description="Low complexity" evidence="9">
    <location>
        <begin position="113"/>
        <end position="155"/>
    </location>
</feature>
<evidence type="ECO:0000256" key="1">
    <source>
        <dbReference type="ARBA" id="ARBA00004609"/>
    </source>
</evidence>
<organism evidence="13">
    <name type="scientific">Glycine soja</name>
    <name type="common">Wild soybean</name>
    <dbReference type="NCBI Taxonomy" id="3848"/>
    <lineage>
        <taxon>Eukaryota</taxon>
        <taxon>Viridiplantae</taxon>
        <taxon>Streptophyta</taxon>
        <taxon>Embryophyta</taxon>
        <taxon>Tracheophyta</taxon>
        <taxon>Spermatophyta</taxon>
        <taxon>Magnoliopsida</taxon>
        <taxon>eudicotyledons</taxon>
        <taxon>Gunneridae</taxon>
        <taxon>Pentapetalae</taxon>
        <taxon>rosids</taxon>
        <taxon>fabids</taxon>
        <taxon>Fabales</taxon>
        <taxon>Fabaceae</taxon>
        <taxon>Papilionoideae</taxon>
        <taxon>50 kb inversion clade</taxon>
        <taxon>NPAAA clade</taxon>
        <taxon>indigoferoid/millettioid clade</taxon>
        <taxon>Phaseoleae</taxon>
        <taxon>Glycine</taxon>
        <taxon>Glycine subgen. Soja</taxon>
    </lineage>
</organism>
<evidence type="ECO:0000259" key="12">
    <source>
        <dbReference type="SMART" id="SM00768"/>
    </source>
</evidence>
<dbReference type="FunFam" id="1.20.58.1040:FF:000001">
    <property type="entry name" value="Glucan endo-1,3-beta-glucosidase 4"/>
    <property type="match status" value="1"/>
</dbReference>
<dbReference type="EC" id="2.7.13.3" evidence="13"/>
<evidence type="ECO:0000256" key="10">
    <source>
        <dbReference type="SAM" id="Phobius"/>
    </source>
</evidence>
<feature type="region of interest" description="Disordered" evidence="9">
    <location>
        <begin position="97"/>
        <end position="169"/>
    </location>
</feature>
<keyword evidence="4 11" id="KW-0732">Signal</keyword>